<keyword evidence="9" id="KW-0067">ATP-binding</keyword>
<dbReference type="PROSITE" id="PS51193">
    <property type="entry name" value="HELICASE_ATP_BIND_2"/>
    <property type="match status" value="1"/>
</dbReference>
<keyword evidence="10" id="KW-0408">Iron</keyword>
<dbReference type="InterPro" id="IPR045028">
    <property type="entry name" value="DinG/Rad3-like"/>
</dbReference>
<evidence type="ECO:0000256" key="11">
    <source>
        <dbReference type="ARBA" id="ARBA00023014"/>
    </source>
</evidence>
<dbReference type="GO" id="GO:0005524">
    <property type="term" value="F:ATP binding"/>
    <property type="evidence" value="ECO:0007669"/>
    <property type="project" value="UniProtKB-KW"/>
</dbReference>
<dbReference type="EMBL" id="CP097119">
    <property type="protein sequence ID" value="USS89233.1"/>
    <property type="molecule type" value="Genomic_DNA"/>
</dbReference>
<dbReference type="GO" id="GO:0003677">
    <property type="term" value="F:DNA binding"/>
    <property type="evidence" value="ECO:0007669"/>
    <property type="project" value="UniProtKB-KW"/>
</dbReference>
<keyword evidence="13" id="KW-0234">DNA repair</keyword>
<keyword evidence="1" id="KW-0004">4Fe-4S</keyword>
<keyword evidence="4" id="KW-0547">Nucleotide-binding</keyword>
<evidence type="ECO:0000256" key="6">
    <source>
        <dbReference type="ARBA" id="ARBA00022801"/>
    </source>
</evidence>
<dbReference type="GO" id="GO:0006281">
    <property type="term" value="P:DNA repair"/>
    <property type="evidence" value="ECO:0007669"/>
    <property type="project" value="UniProtKB-KW"/>
</dbReference>
<evidence type="ECO:0000256" key="1">
    <source>
        <dbReference type="ARBA" id="ARBA00022485"/>
    </source>
</evidence>
<gene>
    <name evidence="17" type="ORF">M3M40_00005</name>
</gene>
<comment type="similarity">
    <text evidence="15">Belongs to the helicase family. DinG subfamily.</text>
</comment>
<dbReference type="Pfam" id="PF13307">
    <property type="entry name" value="Helicase_C_2"/>
    <property type="match status" value="1"/>
</dbReference>
<dbReference type="InterPro" id="IPR038726">
    <property type="entry name" value="PDDEXK_AddAB-type"/>
</dbReference>
<dbReference type="InterPro" id="IPR006555">
    <property type="entry name" value="ATP-dep_Helicase_C"/>
</dbReference>
<dbReference type="Pfam" id="PF12705">
    <property type="entry name" value="PDDEXK_1"/>
    <property type="match status" value="1"/>
</dbReference>
<dbReference type="GO" id="GO:0051539">
    <property type="term" value="F:4 iron, 4 sulfur cluster binding"/>
    <property type="evidence" value="ECO:0007669"/>
    <property type="project" value="UniProtKB-KW"/>
</dbReference>
<dbReference type="PANTHER" id="PTHR11472">
    <property type="entry name" value="DNA REPAIR DEAD HELICASE RAD3/XP-D SUBFAMILY MEMBER"/>
    <property type="match status" value="1"/>
</dbReference>
<keyword evidence="3" id="KW-0479">Metal-binding</keyword>
<keyword evidence="8" id="KW-0269">Exonuclease</keyword>
<dbReference type="Pfam" id="PF06733">
    <property type="entry name" value="DEAD_2"/>
    <property type="match status" value="1"/>
</dbReference>
<dbReference type="GO" id="GO:0046872">
    <property type="term" value="F:metal ion binding"/>
    <property type="evidence" value="ECO:0007669"/>
    <property type="project" value="UniProtKB-KW"/>
</dbReference>
<evidence type="ECO:0000256" key="8">
    <source>
        <dbReference type="ARBA" id="ARBA00022839"/>
    </source>
</evidence>
<keyword evidence="2" id="KW-0540">Nuclease</keyword>
<evidence type="ECO:0000256" key="7">
    <source>
        <dbReference type="ARBA" id="ARBA00022806"/>
    </source>
</evidence>
<dbReference type="GO" id="GO:0016818">
    <property type="term" value="F:hydrolase activity, acting on acid anhydrides, in phosphorus-containing anhydrides"/>
    <property type="evidence" value="ECO:0007669"/>
    <property type="project" value="InterPro"/>
</dbReference>
<dbReference type="Proteomes" id="UP001055911">
    <property type="component" value="Chromosome"/>
</dbReference>
<keyword evidence="18" id="KW-1185">Reference proteome</keyword>
<keyword evidence="12" id="KW-0238">DNA-binding</keyword>
<keyword evidence="7" id="KW-0347">Helicase</keyword>
<evidence type="ECO:0000259" key="16">
    <source>
        <dbReference type="PROSITE" id="PS51193"/>
    </source>
</evidence>
<organism evidence="17 18">
    <name type="scientific">Fructilactobacillus cliffordii</name>
    <dbReference type="NCBI Taxonomy" id="2940299"/>
    <lineage>
        <taxon>Bacteria</taxon>
        <taxon>Bacillati</taxon>
        <taxon>Bacillota</taxon>
        <taxon>Bacilli</taxon>
        <taxon>Lactobacillales</taxon>
        <taxon>Lactobacillaceae</taxon>
        <taxon>Fructilactobacillus</taxon>
    </lineage>
</organism>
<keyword evidence="5" id="KW-0227">DNA damage</keyword>
<evidence type="ECO:0000256" key="10">
    <source>
        <dbReference type="ARBA" id="ARBA00023004"/>
    </source>
</evidence>
<dbReference type="GO" id="GO:0003678">
    <property type="term" value="F:DNA helicase activity"/>
    <property type="evidence" value="ECO:0007669"/>
    <property type="project" value="InterPro"/>
</dbReference>
<dbReference type="AlphaFoldDB" id="A0A9Q8ZT11"/>
<protein>
    <submittedName>
        <fullName evidence="17">PD-(D/E)XK nuclease family protein</fullName>
    </submittedName>
</protein>
<evidence type="ECO:0000256" key="15">
    <source>
        <dbReference type="ARBA" id="ARBA00038058"/>
    </source>
</evidence>
<dbReference type="RefSeq" id="WP_252766764.1">
    <property type="nucleotide sequence ID" value="NZ_CP097119.1"/>
</dbReference>
<evidence type="ECO:0000256" key="13">
    <source>
        <dbReference type="ARBA" id="ARBA00023204"/>
    </source>
</evidence>
<dbReference type="Gene3D" id="1.10.275.30">
    <property type="match status" value="1"/>
</dbReference>
<dbReference type="SMART" id="SM00491">
    <property type="entry name" value="HELICc2"/>
    <property type="match status" value="1"/>
</dbReference>
<dbReference type="InterPro" id="IPR006554">
    <property type="entry name" value="Helicase-like_DEXD_c2"/>
</dbReference>
<keyword evidence="14" id="KW-0413">Isomerase</keyword>
<dbReference type="GO" id="GO:0004527">
    <property type="term" value="F:exonuclease activity"/>
    <property type="evidence" value="ECO:0007669"/>
    <property type="project" value="UniProtKB-KW"/>
</dbReference>
<reference evidence="17" key="1">
    <citation type="submission" date="2022-05" db="EMBL/GenBank/DDBJ databases">
        <authorList>
            <person name="Oliphant S.A."/>
            <person name="Watson-Haigh N.S."/>
            <person name="Sumby K.M."/>
            <person name="Gardner J.M."/>
            <person name="Jiranek V."/>
        </authorList>
    </citation>
    <scope>NUCLEOTIDE SEQUENCE</scope>
    <source>
        <strain evidence="17">KI4_B1</strain>
    </source>
</reference>
<evidence type="ECO:0000313" key="17">
    <source>
        <dbReference type="EMBL" id="USS89233.1"/>
    </source>
</evidence>
<evidence type="ECO:0000256" key="9">
    <source>
        <dbReference type="ARBA" id="ARBA00022840"/>
    </source>
</evidence>
<dbReference type="InterPro" id="IPR027417">
    <property type="entry name" value="P-loop_NTPase"/>
</dbReference>
<evidence type="ECO:0000256" key="14">
    <source>
        <dbReference type="ARBA" id="ARBA00023235"/>
    </source>
</evidence>
<name>A0A9Q8ZT11_9LACO</name>
<accession>A0A9Q8ZT11</accession>
<dbReference type="SUPFAM" id="SSF52540">
    <property type="entry name" value="P-loop containing nucleoside triphosphate hydrolases"/>
    <property type="match status" value="2"/>
</dbReference>
<evidence type="ECO:0000256" key="4">
    <source>
        <dbReference type="ARBA" id="ARBA00022741"/>
    </source>
</evidence>
<keyword evidence="11" id="KW-0411">Iron-sulfur</keyword>
<dbReference type="Gene3D" id="3.40.50.300">
    <property type="entry name" value="P-loop containing nucleotide triphosphate hydrolases"/>
    <property type="match status" value="2"/>
</dbReference>
<dbReference type="InterPro" id="IPR010614">
    <property type="entry name" value="RAD3-like_helicase_DEAD"/>
</dbReference>
<evidence type="ECO:0000256" key="12">
    <source>
        <dbReference type="ARBA" id="ARBA00023125"/>
    </source>
</evidence>
<evidence type="ECO:0000256" key="2">
    <source>
        <dbReference type="ARBA" id="ARBA00022722"/>
    </source>
</evidence>
<feature type="domain" description="Helicase ATP-binding" evidence="16">
    <location>
        <begin position="179"/>
        <end position="427"/>
    </location>
</feature>
<proteinExistence type="inferred from homology"/>
<evidence type="ECO:0000256" key="5">
    <source>
        <dbReference type="ARBA" id="ARBA00022763"/>
    </source>
</evidence>
<dbReference type="InterPro" id="IPR011604">
    <property type="entry name" value="PDDEXK-like_dom_sf"/>
</dbReference>
<evidence type="ECO:0000313" key="18">
    <source>
        <dbReference type="Proteomes" id="UP001055911"/>
    </source>
</evidence>
<dbReference type="SMART" id="SM00488">
    <property type="entry name" value="DEXDc2"/>
    <property type="match status" value="1"/>
</dbReference>
<dbReference type="PANTHER" id="PTHR11472:SF34">
    <property type="entry name" value="REGULATOR OF TELOMERE ELONGATION HELICASE 1"/>
    <property type="match status" value="1"/>
</dbReference>
<keyword evidence="6" id="KW-0378">Hydrolase</keyword>
<dbReference type="Gene3D" id="3.90.320.10">
    <property type="match status" value="1"/>
</dbReference>
<dbReference type="InterPro" id="IPR014013">
    <property type="entry name" value="Helic_SF1/SF2_ATP-bd_DinG/Rad3"/>
</dbReference>
<sequence>MRKIGVRELVGFILRSGDLNSSLSSFNTPQAGTRIHKRLQHHRGKTYQAEAPLQTEVELNGRPVLIHGRADGLIMQDDQVEIEEIKTSDVEWDFLPENQLILYWGQVKLYAALLMREQPNIDQVRLTLTYVQTPDEVQTTEHQTITRTAALAFFEQVITEYEDWLALQESLARDRVQTAAQVTFPFPTYRKGQRELAAVVYKSAVLGKHLLLEAPTGTGKTISTLFPAVKAFATDRVERVFYFTAKQSTRRVAEAALVQLRERGLRIQSITLTAKDQIQFPEEVDVEPENNPYFQGYYDRLKPALKAILTEGRHLSKDLIQSYARQYTLDPFEFSLDVSLFCDVIIGDYNYLFDPVVHLQRFFAVENRANFFLVDEAHNLVDRAREMYSTSLSQVDCEALLNDLPRNMANRSLRKRLQAMSQQFQRLQDELPPHQTELDLADSDESFTQAVGKLSERIRQWLAKQPTGPKVEAVRLFFFACLTYSKINELFGTNFRFRVLLQDGKITVRLFCMDASPFIKEQLELGRGSVLFSATLSPLPYYQRVLGNEPDGLKYQLPSPFSSNSQTILIATYINTTYNQRTNSLAAIVASIHNLVTSKSGNYLVFAPSNAYLDQIYQAYRDRYPERAVQKQTPNMTPADRDQFLAAFQRPKTNPVLGFALLGGVFSEGIDLVGDRLIGTAIVGVGLPGLNSETDLIRDYFDQQNGQGFAFAYQLPGLNHVFQAAGRVIRSVQDRGVILLLDRRFTEPRYRQWFPADWRTVHLVHNQDELRQQLQHFWQTPNDL</sequence>
<evidence type="ECO:0000256" key="3">
    <source>
        <dbReference type="ARBA" id="ARBA00022723"/>
    </source>
</evidence>